<keyword evidence="4 8" id="KW-0472">Membrane</keyword>
<dbReference type="PROSITE" id="PS50850">
    <property type="entry name" value="MFS"/>
    <property type="match status" value="1"/>
</dbReference>
<dbReference type="GO" id="GO:0016020">
    <property type="term" value="C:membrane"/>
    <property type="evidence" value="ECO:0007669"/>
    <property type="project" value="UniProtKB-SubCell"/>
</dbReference>
<feature type="transmembrane region" description="Helical" evidence="8">
    <location>
        <begin position="716"/>
        <end position="735"/>
    </location>
</feature>
<dbReference type="PANTHER" id="PTHR23502">
    <property type="entry name" value="MAJOR FACILITATOR SUPERFAMILY"/>
    <property type="match status" value="1"/>
</dbReference>
<reference evidence="10 11" key="1">
    <citation type="journal article" date="2020" name="Phytopathology">
        <title>A high-quality genome resource of Botrytis fragariae, a new and rapidly spreading fungal pathogen causing strawberry gray mold in the U.S.A.</title>
        <authorList>
            <person name="Wu Y."/>
            <person name="Saski C.A."/>
            <person name="Schnabel G."/>
            <person name="Xiao S."/>
            <person name="Hu M."/>
        </authorList>
    </citation>
    <scope>NUCLEOTIDE SEQUENCE [LARGE SCALE GENOMIC DNA]</scope>
    <source>
        <strain evidence="10 11">BVB16</strain>
    </source>
</reference>
<feature type="domain" description="Major facilitator superfamily (MFS) profile" evidence="9">
    <location>
        <begin position="413"/>
        <end position="838"/>
    </location>
</feature>
<feature type="transmembrane region" description="Helical" evidence="8">
    <location>
        <begin position="480"/>
        <end position="499"/>
    </location>
</feature>
<protein>
    <submittedName>
        <fullName evidence="10">Putative mfs multidrug transporter protein</fullName>
    </submittedName>
</protein>
<feature type="transmembrane region" description="Helical" evidence="8">
    <location>
        <begin position="741"/>
        <end position="762"/>
    </location>
</feature>
<evidence type="ECO:0000256" key="3">
    <source>
        <dbReference type="ARBA" id="ARBA00022989"/>
    </source>
</evidence>
<dbReference type="GO" id="GO:0022857">
    <property type="term" value="F:transmembrane transporter activity"/>
    <property type="evidence" value="ECO:0007669"/>
    <property type="project" value="InterPro"/>
</dbReference>
<keyword evidence="11" id="KW-1185">Reference proteome</keyword>
<gene>
    <name evidence="10" type="ORF">Bfra_000709</name>
</gene>
<evidence type="ECO:0000259" key="9">
    <source>
        <dbReference type="PROSITE" id="PS50850"/>
    </source>
</evidence>
<feature type="transmembrane region" description="Helical" evidence="8">
    <location>
        <begin position="808"/>
        <end position="829"/>
    </location>
</feature>
<comment type="similarity">
    <text evidence="5">Belongs to the ustYa family.</text>
</comment>
<comment type="subcellular location">
    <subcellularLocation>
        <location evidence="1">Membrane</location>
        <topology evidence="1">Multi-pass membrane protein</topology>
    </subcellularLocation>
</comment>
<evidence type="ECO:0000313" key="11">
    <source>
        <dbReference type="Proteomes" id="UP000531561"/>
    </source>
</evidence>
<comment type="similarity">
    <text evidence="6">Belongs to the major facilitator superfamily. CAR1 family.</text>
</comment>
<feature type="transmembrane region" description="Helical" evidence="8">
    <location>
        <begin position="59"/>
        <end position="81"/>
    </location>
</feature>
<dbReference type="EMBL" id="JABFCT010000002">
    <property type="protein sequence ID" value="KAF5878542.1"/>
    <property type="molecule type" value="Genomic_DNA"/>
</dbReference>
<dbReference type="GeneID" id="59254845"/>
<dbReference type="InterPro" id="IPR021765">
    <property type="entry name" value="UstYa-like"/>
</dbReference>
<keyword evidence="2 8" id="KW-0812">Transmembrane</keyword>
<proteinExistence type="inferred from homology"/>
<accession>A0A8H6B3W2</accession>
<name>A0A8H6B3W2_9HELO</name>
<feature type="transmembrane region" description="Helical" evidence="8">
    <location>
        <begin position="565"/>
        <end position="585"/>
    </location>
</feature>
<feature type="compositionally biased region" description="Basic and acidic residues" evidence="7">
    <location>
        <begin position="28"/>
        <end position="40"/>
    </location>
</feature>
<feature type="region of interest" description="Disordered" evidence="7">
    <location>
        <begin position="28"/>
        <end position="47"/>
    </location>
</feature>
<keyword evidence="3 8" id="KW-1133">Transmembrane helix</keyword>
<dbReference type="Gene3D" id="1.20.1250.20">
    <property type="entry name" value="MFS general substrate transporter like domains"/>
    <property type="match status" value="1"/>
</dbReference>
<dbReference type="Pfam" id="PF11807">
    <property type="entry name" value="UstYa"/>
    <property type="match status" value="1"/>
</dbReference>
<dbReference type="PANTHER" id="PTHR23502:SF60">
    <property type="entry name" value="MAJOR FACILITATOR SUPERFAMILY (MFS) PROFILE DOMAIN-CONTAINING PROTEIN-RELATED"/>
    <property type="match status" value="1"/>
</dbReference>
<evidence type="ECO:0000256" key="1">
    <source>
        <dbReference type="ARBA" id="ARBA00004141"/>
    </source>
</evidence>
<evidence type="ECO:0000256" key="7">
    <source>
        <dbReference type="SAM" id="MobiDB-lite"/>
    </source>
</evidence>
<dbReference type="OrthoDB" id="5296287at2759"/>
<dbReference type="RefSeq" id="XP_037197486.1">
    <property type="nucleotide sequence ID" value="XM_037331153.1"/>
</dbReference>
<dbReference type="CDD" id="cd17323">
    <property type="entry name" value="MFS_Tpo1_MDR_like"/>
    <property type="match status" value="1"/>
</dbReference>
<feature type="transmembrane region" description="Helical" evidence="8">
    <location>
        <begin position="774"/>
        <end position="796"/>
    </location>
</feature>
<evidence type="ECO:0000313" key="10">
    <source>
        <dbReference type="EMBL" id="KAF5878542.1"/>
    </source>
</evidence>
<dbReference type="InterPro" id="IPR011701">
    <property type="entry name" value="MFS"/>
</dbReference>
<feature type="transmembrane region" description="Helical" evidence="8">
    <location>
        <begin position="675"/>
        <end position="695"/>
    </location>
</feature>
<feature type="transmembrane region" description="Helical" evidence="8">
    <location>
        <begin position="447"/>
        <end position="468"/>
    </location>
</feature>
<feature type="transmembrane region" description="Helical" evidence="8">
    <location>
        <begin position="505"/>
        <end position="530"/>
    </location>
</feature>
<feature type="transmembrane region" description="Helical" evidence="8">
    <location>
        <begin position="537"/>
        <end position="559"/>
    </location>
</feature>
<evidence type="ECO:0000256" key="5">
    <source>
        <dbReference type="ARBA" id="ARBA00035112"/>
    </source>
</evidence>
<dbReference type="Proteomes" id="UP000531561">
    <property type="component" value="Unassembled WGS sequence"/>
</dbReference>
<organism evidence="10 11">
    <name type="scientific">Botrytis fragariae</name>
    <dbReference type="NCBI Taxonomy" id="1964551"/>
    <lineage>
        <taxon>Eukaryota</taxon>
        <taxon>Fungi</taxon>
        <taxon>Dikarya</taxon>
        <taxon>Ascomycota</taxon>
        <taxon>Pezizomycotina</taxon>
        <taxon>Leotiomycetes</taxon>
        <taxon>Helotiales</taxon>
        <taxon>Sclerotiniaceae</taxon>
        <taxon>Botrytis</taxon>
    </lineage>
</organism>
<dbReference type="InterPro" id="IPR036259">
    <property type="entry name" value="MFS_trans_sf"/>
</dbReference>
<evidence type="ECO:0000256" key="2">
    <source>
        <dbReference type="ARBA" id="ARBA00022692"/>
    </source>
</evidence>
<comment type="caution">
    <text evidence="10">The sequence shown here is derived from an EMBL/GenBank/DDBJ whole genome shotgun (WGS) entry which is preliminary data.</text>
</comment>
<feature type="transmembrane region" description="Helical" evidence="8">
    <location>
        <begin position="637"/>
        <end position="663"/>
    </location>
</feature>
<dbReference type="GO" id="GO:0043386">
    <property type="term" value="P:mycotoxin biosynthetic process"/>
    <property type="evidence" value="ECO:0007669"/>
    <property type="project" value="InterPro"/>
</dbReference>
<evidence type="ECO:0000256" key="4">
    <source>
        <dbReference type="ARBA" id="ARBA00023136"/>
    </source>
</evidence>
<sequence>MLNVECRIDISKHVQLRRAPDIMRGLLSEEKGHGDDDRNCPHCGNTSPKLTPSGRLRSWTMLIMIYGIVAAFTLIGMATLLSSSRNTFLKLPEMKSSHRPSLWTPFADGIRYEIETAPSDLWANNIYMGEPCNESERAWNNLIHPNRGHGVRLYREEAARLDINKSILLQDNNFAVILTVHHNLHCLRRLRQSFFPEHYYANWTDEDRADDRHHQLHCLESLRSSMICQPDLAPLPYYWSGNIRHDMNASPQSKRECVNWGVFSEYLKGRSYKRIGHSTGESRYYSIHKSEALFLAKSSARLSNTKAKLECSEEKGCTSWSYQSGLILLLIKMTSGSQLTPCTDSPCGVHDTSAEVSLRPSNGDGFHSLEKEKQKSEPLVTGHDLNNDNPSLTDWAIDPQNPTNWSSIRKWTTIILLVVTNFIASTCTSAFEPALPSIMADFHSANGSIASLTISIYTIGYCLGPLLIAPISELYGHVTVLYPGYIGFMLALAVCGSSRSLPLFVVFRAIMGLAAITFVLMGPAIVADLIPREQRGLALSIMSTGPVVLGPVIGGYIVENASWRWIFYSTLIAFGVLSSLSLVILNETYEPVVLNRKQNKGGKSLPTSQKITTPKTPRETLQAAWTRPFKMLFLSPIVPFVGFYSALSNAYGMVCFATLGTVFQDNYSFTPGKSGLAYLGLMVGFLFCQLSLARFSDRHMLKMEVKNNDKRPEYRLPPMFIGAFLLPIGFFWYGWSLEYHAHWIVPILGSSVIAIGILFSYLPVQMYLVDTYTIYAASATGACTIIRSICSTLIPLSANPLYVDLGYGWGNSVLAFIAIGFVPIALLVLRYGERIRTNPRFQPKL</sequence>
<dbReference type="AlphaFoldDB" id="A0A8H6B3W2"/>
<dbReference type="SUPFAM" id="SSF103473">
    <property type="entry name" value="MFS general substrate transporter"/>
    <property type="match status" value="1"/>
</dbReference>
<dbReference type="FunFam" id="1.20.1250.20:FF:000509">
    <property type="entry name" value="MFS general substrate transporter"/>
    <property type="match status" value="1"/>
</dbReference>
<evidence type="ECO:0000256" key="6">
    <source>
        <dbReference type="ARBA" id="ARBA00038347"/>
    </source>
</evidence>
<dbReference type="Pfam" id="PF07690">
    <property type="entry name" value="MFS_1"/>
    <property type="match status" value="1"/>
</dbReference>
<evidence type="ECO:0000256" key="8">
    <source>
        <dbReference type="SAM" id="Phobius"/>
    </source>
</evidence>
<dbReference type="InterPro" id="IPR020846">
    <property type="entry name" value="MFS_dom"/>
</dbReference>